<evidence type="ECO:0000313" key="2">
    <source>
        <dbReference type="Proteomes" id="UP000238479"/>
    </source>
</evidence>
<reference evidence="1 2" key="1">
    <citation type="journal article" date="2018" name="Nat. Genet.">
        <title>The Rosa genome provides new insights in the design of modern roses.</title>
        <authorList>
            <person name="Bendahmane M."/>
        </authorList>
    </citation>
    <scope>NUCLEOTIDE SEQUENCE [LARGE SCALE GENOMIC DNA]</scope>
    <source>
        <strain evidence="2">cv. Old Blush</strain>
    </source>
</reference>
<proteinExistence type="predicted"/>
<keyword evidence="2" id="KW-1185">Reference proteome</keyword>
<dbReference type="AlphaFoldDB" id="A0A2P6S8P6"/>
<organism evidence="1 2">
    <name type="scientific">Rosa chinensis</name>
    <name type="common">China rose</name>
    <dbReference type="NCBI Taxonomy" id="74649"/>
    <lineage>
        <taxon>Eukaryota</taxon>
        <taxon>Viridiplantae</taxon>
        <taxon>Streptophyta</taxon>
        <taxon>Embryophyta</taxon>
        <taxon>Tracheophyta</taxon>
        <taxon>Spermatophyta</taxon>
        <taxon>Magnoliopsida</taxon>
        <taxon>eudicotyledons</taxon>
        <taxon>Gunneridae</taxon>
        <taxon>Pentapetalae</taxon>
        <taxon>rosids</taxon>
        <taxon>fabids</taxon>
        <taxon>Rosales</taxon>
        <taxon>Rosaceae</taxon>
        <taxon>Rosoideae</taxon>
        <taxon>Rosoideae incertae sedis</taxon>
        <taxon>Rosa</taxon>
    </lineage>
</organism>
<accession>A0A2P6S8P6</accession>
<comment type="caution">
    <text evidence="1">The sequence shown here is derived from an EMBL/GenBank/DDBJ whole genome shotgun (WGS) entry which is preliminary data.</text>
</comment>
<name>A0A2P6S8P6_ROSCH</name>
<dbReference type="Proteomes" id="UP000238479">
    <property type="component" value="Chromosome 1"/>
</dbReference>
<dbReference type="Gramene" id="PRQ55067">
    <property type="protein sequence ID" value="PRQ55067"/>
    <property type="gene ID" value="RchiOBHm_Chr1g0320531"/>
</dbReference>
<gene>
    <name evidence="1" type="ORF">RchiOBHm_Chr1g0320531</name>
</gene>
<sequence>MDDILDTFSTQLLVINHQNGAGTSKVQRLFSPNSSYIVVWASSAPLAYQFP</sequence>
<evidence type="ECO:0000313" key="1">
    <source>
        <dbReference type="EMBL" id="PRQ55067.1"/>
    </source>
</evidence>
<protein>
    <submittedName>
        <fullName evidence="1">Uncharacterized protein</fullName>
    </submittedName>
</protein>
<dbReference type="EMBL" id="PDCK01000039">
    <property type="protein sequence ID" value="PRQ55067.1"/>
    <property type="molecule type" value="Genomic_DNA"/>
</dbReference>